<proteinExistence type="predicted"/>
<keyword evidence="5" id="KW-1185">Reference proteome</keyword>
<feature type="chain" id="PRO_5043462761" description="GOLD domain-containing protein" evidence="2">
    <location>
        <begin position="24"/>
        <end position="223"/>
    </location>
</feature>
<dbReference type="InterPro" id="IPR009038">
    <property type="entry name" value="GOLD_dom"/>
</dbReference>
<feature type="signal peptide" evidence="2">
    <location>
        <begin position="1"/>
        <end position="23"/>
    </location>
</feature>
<keyword evidence="1" id="KW-0812">Transmembrane</keyword>
<evidence type="ECO:0000313" key="4">
    <source>
        <dbReference type="EMBL" id="KAJ8902964.1"/>
    </source>
</evidence>
<feature type="transmembrane region" description="Helical" evidence="1">
    <location>
        <begin position="189"/>
        <end position="211"/>
    </location>
</feature>
<dbReference type="Proteomes" id="UP001157974">
    <property type="component" value="Unassembled WGS sequence"/>
</dbReference>
<dbReference type="SMART" id="SM01190">
    <property type="entry name" value="EMP24_GP25L"/>
    <property type="match status" value="1"/>
</dbReference>
<sequence>MVRILLWGLVALACAELACVVRSHQFLIEDYKSHCYKESFAPGTDVRVEYIVAQGIGEAPPVDIEIKDVRGKVKVHHQMIDHGALTLTTETQTNGEGYMFCFLQRQPPGVPGLKRFQNRDKPQHRMITLKVHPVAPVKTYPELAREEDLLLIQKAISKAENRIESVLRLVERSRVSAGEVAELEEQTSFSVIALGVLSSVAIAFGGALQMYTTTRKLRHEKVI</sequence>
<organism evidence="4 5">
    <name type="scientific">Rhodosorus marinus</name>
    <dbReference type="NCBI Taxonomy" id="101924"/>
    <lineage>
        <taxon>Eukaryota</taxon>
        <taxon>Rhodophyta</taxon>
        <taxon>Stylonematophyceae</taxon>
        <taxon>Stylonematales</taxon>
        <taxon>Stylonemataceae</taxon>
        <taxon>Rhodosorus</taxon>
    </lineage>
</organism>
<protein>
    <recommendedName>
        <fullName evidence="3">GOLD domain-containing protein</fullName>
    </recommendedName>
</protein>
<keyword evidence="1" id="KW-0472">Membrane</keyword>
<evidence type="ECO:0000259" key="3">
    <source>
        <dbReference type="SMART" id="SM01190"/>
    </source>
</evidence>
<name>A0AAV8ULS2_9RHOD</name>
<dbReference type="EMBL" id="JAMWBK010000008">
    <property type="protein sequence ID" value="KAJ8902964.1"/>
    <property type="molecule type" value="Genomic_DNA"/>
</dbReference>
<accession>A0AAV8ULS2</accession>
<evidence type="ECO:0000256" key="2">
    <source>
        <dbReference type="SAM" id="SignalP"/>
    </source>
</evidence>
<feature type="domain" description="GOLD" evidence="3">
    <location>
        <begin position="23"/>
        <end position="218"/>
    </location>
</feature>
<keyword evidence="2" id="KW-0732">Signal</keyword>
<dbReference type="Pfam" id="PF01105">
    <property type="entry name" value="EMP24_GP25L"/>
    <property type="match status" value="1"/>
</dbReference>
<evidence type="ECO:0000256" key="1">
    <source>
        <dbReference type="SAM" id="Phobius"/>
    </source>
</evidence>
<keyword evidence="1" id="KW-1133">Transmembrane helix</keyword>
<dbReference type="AlphaFoldDB" id="A0AAV8ULS2"/>
<gene>
    <name evidence="4" type="ORF">NDN08_006281</name>
</gene>
<evidence type="ECO:0000313" key="5">
    <source>
        <dbReference type="Proteomes" id="UP001157974"/>
    </source>
</evidence>
<comment type="caution">
    <text evidence="4">The sequence shown here is derived from an EMBL/GenBank/DDBJ whole genome shotgun (WGS) entry which is preliminary data.</text>
</comment>
<reference evidence="4 5" key="1">
    <citation type="journal article" date="2023" name="Nat. Commun.">
        <title>Origin of minicircular mitochondrial genomes in red algae.</title>
        <authorList>
            <person name="Lee Y."/>
            <person name="Cho C.H."/>
            <person name="Lee Y.M."/>
            <person name="Park S.I."/>
            <person name="Yang J.H."/>
            <person name="West J.A."/>
            <person name="Bhattacharya D."/>
            <person name="Yoon H.S."/>
        </authorList>
    </citation>
    <scope>NUCLEOTIDE SEQUENCE [LARGE SCALE GENOMIC DNA]</scope>
    <source>
        <strain evidence="4 5">CCMP1338</strain>
        <tissue evidence="4">Whole cell</tissue>
    </source>
</reference>